<protein>
    <submittedName>
        <fullName evidence="2">GNAT family N-acetyltransferase</fullName>
        <ecNumber evidence="2">2.3.1.-</ecNumber>
    </submittedName>
</protein>
<keyword evidence="2" id="KW-0012">Acyltransferase</keyword>
<evidence type="ECO:0000259" key="1">
    <source>
        <dbReference type="PROSITE" id="PS51186"/>
    </source>
</evidence>
<dbReference type="Pfam" id="PF13302">
    <property type="entry name" value="Acetyltransf_3"/>
    <property type="match status" value="1"/>
</dbReference>
<comment type="caution">
    <text evidence="2">The sequence shown here is derived from an EMBL/GenBank/DDBJ whole genome shotgun (WGS) entry which is preliminary data.</text>
</comment>
<dbReference type="SUPFAM" id="SSF55729">
    <property type="entry name" value="Acyl-CoA N-acyltransferases (Nat)"/>
    <property type="match status" value="2"/>
</dbReference>
<proteinExistence type="predicted"/>
<dbReference type="EC" id="2.3.1.-" evidence="2"/>
<dbReference type="GO" id="GO:0016747">
    <property type="term" value="F:acyltransferase activity, transferring groups other than amino-acyl groups"/>
    <property type="evidence" value="ECO:0007669"/>
    <property type="project" value="InterPro"/>
</dbReference>
<evidence type="ECO:0000313" key="3">
    <source>
        <dbReference type="Proteomes" id="UP001209317"/>
    </source>
</evidence>
<feature type="domain" description="N-acetyltransferase" evidence="1">
    <location>
        <begin position="189"/>
        <end position="339"/>
    </location>
</feature>
<dbReference type="Proteomes" id="UP001209317">
    <property type="component" value="Unassembled WGS sequence"/>
</dbReference>
<dbReference type="Pfam" id="PF13420">
    <property type="entry name" value="Acetyltransf_4"/>
    <property type="match status" value="1"/>
</dbReference>
<accession>A0AAE3LN59</accession>
<name>A0AAE3LN59_9BACT</name>
<dbReference type="AlphaFoldDB" id="A0AAE3LN59"/>
<reference evidence="2" key="1">
    <citation type="submission" date="2022-10" db="EMBL/GenBank/DDBJ databases">
        <authorList>
            <person name="Kim H.S."/>
            <person name="Kim J.-S."/>
            <person name="Suh M.K."/>
            <person name="Eom M.K."/>
            <person name="Lee J.-S."/>
        </authorList>
    </citation>
    <scope>NUCLEOTIDE SEQUENCE</scope>
    <source>
        <strain evidence="2">LIP-5</strain>
    </source>
</reference>
<dbReference type="InterPro" id="IPR000182">
    <property type="entry name" value="GNAT_dom"/>
</dbReference>
<dbReference type="RefSeq" id="WP_263038087.1">
    <property type="nucleotide sequence ID" value="NZ_JAOTPL010000011.1"/>
</dbReference>
<dbReference type="PANTHER" id="PTHR43415">
    <property type="entry name" value="SPERMIDINE N(1)-ACETYLTRANSFERASE"/>
    <property type="match status" value="1"/>
</dbReference>
<dbReference type="PROSITE" id="PS51186">
    <property type="entry name" value="GNAT"/>
    <property type="match status" value="1"/>
</dbReference>
<organism evidence="2 3">
    <name type="scientific">Haoranjiania flava</name>
    <dbReference type="NCBI Taxonomy" id="1856322"/>
    <lineage>
        <taxon>Bacteria</taxon>
        <taxon>Pseudomonadati</taxon>
        <taxon>Bacteroidota</taxon>
        <taxon>Chitinophagia</taxon>
        <taxon>Chitinophagales</taxon>
        <taxon>Chitinophagaceae</taxon>
        <taxon>Haoranjiania</taxon>
    </lineage>
</organism>
<keyword evidence="2" id="KW-0808">Transferase</keyword>
<dbReference type="InterPro" id="IPR016181">
    <property type="entry name" value="Acyl_CoA_acyltransferase"/>
</dbReference>
<keyword evidence="3" id="KW-1185">Reference proteome</keyword>
<dbReference type="Gene3D" id="3.40.630.30">
    <property type="match status" value="2"/>
</dbReference>
<dbReference type="EMBL" id="JAOTPL010000011">
    <property type="protein sequence ID" value="MCU7694601.1"/>
    <property type="molecule type" value="Genomic_DNA"/>
</dbReference>
<gene>
    <name evidence="2" type="ORF">OD355_08750</name>
</gene>
<sequence>MDFAVKYACLSKNTFAKGEFSIVPVRYQDRFEIMKWRNEQLYHLRQVRPLSPQDQENYFSTTVAGLFEKARPEQVLFSYLKNETCIGYGGLVHINWIDRNAEISFIMKTEFEEKEFQKHWSIYLELIEQAAFRELKLHKIYTYAFDLRPHLYEALEANFYTKEAVLKQHCCFNGLYKDVVIHAKINDPVTIRPLREADKQLTFEWANDSLTRKNSFHTAPILFEEHSKWFDAKMQDQKAYYFIGEVGSQPTGLIRFDFDASENACIAGITLDPRFRGRNLGVEFLKMACAELTKCVETEIIAYIKKDNAASIKIFEKAGFVFLSGIVINHNKSLKYRYQGAK</sequence>
<dbReference type="PANTHER" id="PTHR43415:SF3">
    <property type="entry name" value="GNAT-FAMILY ACETYLTRANSFERASE"/>
    <property type="match status" value="1"/>
</dbReference>
<evidence type="ECO:0000313" key="2">
    <source>
        <dbReference type="EMBL" id="MCU7694601.1"/>
    </source>
</evidence>